<protein>
    <recommendedName>
        <fullName evidence="4">FMP27/BLTP2/Hobbit GFWDK motif-containing RBG unit domain-containing protein</fullName>
    </recommendedName>
</protein>
<feature type="compositionally biased region" description="Basic and acidic residues" evidence="2">
    <location>
        <begin position="140"/>
        <end position="149"/>
    </location>
</feature>
<dbReference type="Pfam" id="PF09805">
    <property type="entry name" value="Nop25"/>
    <property type="match status" value="1"/>
</dbReference>
<dbReference type="PANTHER" id="PTHR15678:SF8">
    <property type="entry name" value="PROTEIN KINKY POLLEN"/>
    <property type="match status" value="1"/>
</dbReference>
<feature type="region of interest" description="Disordered" evidence="2">
    <location>
        <begin position="2251"/>
        <end position="2306"/>
    </location>
</feature>
<keyword evidence="3" id="KW-0472">Membrane</keyword>
<feature type="compositionally biased region" description="Low complexity" evidence="2">
    <location>
        <begin position="1518"/>
        <end position="1548"/>
    </location>
</feature>
<feature type="compositionally biased region" description="Polar residues" evidence="2">
    <location>
        <begin position="1549"/>
        <end position="1562"/>
    </location>
</feature>
<dbReference type="SMART" id="SM01214">
    <property type="entry name" value="Fmp27_GFWDK"/>
    <property type="match status" value="1"/>
</dbReference>
<dbReference type="Gramene" id="OMERI06G20430.4">
    <property type="protein sequence ID" value="OMERI06G20430.4"/>
    <property type="gene ID" value="OMERI06G20430"/>
</dbReference>
<feature type="transmembrane region" description="Helical" evidence="3">
    <location>
        <begin position="244"/>
        <end position="266"/>
    </location>
</feature>
<feature type="region of interest" description="Disordered" evidence="2">
    <location>
        <begin position="1753"/>
        <end position="1772"/>
    </location>
</feature>
<keyword evidence="6" id="KW-1185">Reference proteome</keyword>
<dbReference type="EnsemblPlants" id="OMERI06G20430.4">
    <property type="protein sequence ID" value="OMERI06G20430.4"/>
    <property type="gene ID" value="OMERI06G20430"/>
</dbReference>
<feature type="compositionally biased region" description="Basic and acidic residues" evidence="2">
    <location>
        <begin position="338"/>
        <end position="355"/>
    </location>
</feature>
<keyword evidence="3" id="KW-0812">Transmembrane</keyword>
<feature type="region of interest" description="Disordered" evidence="2">
    <location>
        <begin position="114"/>
        <end position="241"/>
    </location>
</feature>
<feature type="region of interest" description="Disordered" evidence="2">
    <location>
        <begin position="2083"/>
        <end position="2130"/>
    </location>
</feature>
<accession>A0A0E0E3G6</accession>
<dbReference type="Proteomes" id="UP000008021">
    <property type="component" value="Chromosome 6"/>
</dbReference>
<sequence>MAWEEEEAAVEEEEYEYGEEMEEGSGSEAEDVVVGQMPTVMVPKHINKRALKNKALSVSLDKKALKDFVTGFHKRKKKRRKEAQKILLEKERKKRIEERKRRKQEKEIVLYGRVLSSDNADGEDVENDGDEMETDDLPEPEVKTYEDGGTKITVTTSEIIPEDDDDDIGPKRITPASTGYANKSVSKKSASLGVKKKPSKRTFRNKSKSKKGDKKRGAAKGKRKNKGRNRRSSSSSEEEEEKGAAAASAAAMMVGLVQLLVAFVVAWEAVELVLRHGLLLSLFKFALAAALAVAASFVAALGKGVGVKNLDLVIGPIVVNLEEKLFTKKKLSAPTVAEKTDEPTADVKSDTKSEGSKLSSLNKKIDLLPEKVSFNMSKLDLKFLPKDHGLSINNEIGGISVRFVKSQPHSDFGEATHLQLETDVSDIHLLMDGATSVLEVVKVATVVSANIPIQSTSPIQAEAGIKISGSQCNIIISRIKPLIPLNSAQKKPTVPRESSTQEKTPKEKLALDLVFTLSAPELTIVLYSLDDIPLYHCCLLSTHFAASKTVNQGTELHAVLGELKLIVAGKPQQSIKDRISGTLLQISRSTIDLEQKVPDKDNCIGNPKSSLSLNISGVRMNVCFYYLELLCTTAMSYKVFLKSIRPPKKRPAQGTSQKTTKNAKGAQIVKISVEQCAVLYVGDMILEDMSIQDPKRVNFGSQGGRVVIINDADGSPRIAYVNSTSLPDHKHVNFFTSIEINQIGLCLNKEKQSVQVELGRSRLTHKEDLLDDKPAEEVALFDVQKVKFVRRSGGSNDSAVCALINNAKIGVLIEGLVVSFCGARIFKCSRTQLSRIPVSISDSLPDKKLQSAATCDWVIQCRNAYVCLPFRLQLRAIDDAVEDTLRAIKLISAAKTSVLFPEKKSSGSSSSSSKKSKSKSTEFRYVRVIVRDLVAEIEEEPIQGWLDEHIDLMKSVFNESTVRLDLLDELASVKHKDSPKAKLDGSSSEKNNGCPEVDGDAPGVCSFEKLREDIYKQAFQSYYLACQALKVSEGSGACSSGFQSGFKMSTRRSSVMSICAKDVDVSLSKIDGGDEGMIGFIKTMDPVCAKNDIPFSRLYGSNFTLKAKSLSAYLRDYTFPLFSGTSAKCNGRLVLAQQATCFQPQVRQDVYVGKWWRVNLLRSATGYTPPMKSYVDLPLHFQKGEVSFGVGYEPVFADVSYAFTCALRRANLAKRWFFERPEPPRRERSLPWWDDMRNYIHGKFRLDFTKTTWHLPAKTSPYEKLDQMLITSDYLEICYVDGYVSLYSKYLKVYLTSLESLAKKCSLETPHHEVIPFLETPSFFMDIAIQWGCDSGNPMDHYIFALPAEGKPRDKVLDPFRSTSLSLKWSFSLKPSTTEPVKHQQNIQAVSNNSPTVNVGAHDFVWLMKWEDGRKKSEMPLAKSEFDGGDESDHAQSGSDEEGFNVVVADSCQRVFVYGLKILWNLENRAAIVSWVGDLTQAFQPPKPSPSRQYTQRKILEKKQSTKEAEMSNDGTLSSSPLASQSSDPPKQTKSSEPPSSGPSKLESTSTSDTAMKTSNSSDSEEEGTRHFMVNVVQPQFNLHSEEANGRFLLAAGSGRVLVRSFHSIVHVGQEMFEKALGSSNVAIGETRPEMSWSRYEVSVMLEHVQAHVAPTDVDPGAGIQWLPKIHRRSSEVKRTGALLERVFMPCQMYFRYTRHKGGNPELKVKPLKELAFNSPDITAGMTSRQFQVMMDVLTNLLFARAPRTKKSNLSYPLDNDDDDDTGEESDAVVPDGVEEVELAKIDVEIKEREWKILLDDIRTLSVGNEISADETQTPKSDDATWIVTGSRASLVKCLKKELVNVRNGRKEASSMLRVAMHKAAQARLMEKEKNKSPSFAMRVSLKINKVVWSMLADGKSFAEAEINDMIYDFDRDYKDIGIAHLTTKLFVLKNGLANAKSDTVLAPWNPPSEWGKNAMLRVNARQGAPTGGNSVIESLLVDIYPLKIYLTEAMYRMMWGYFFPGDEQHPQKRQELFKVSTTAGTRRVKKSTSIAETNSPSKQSSKDSMLLQKPELRRTSSFDRTWEETVAESVANELVTQFQSQSNAPPESQDAPKEAKLVRSARSTREEKKNIDPNEVKQTRPQKMMDFRNINISQGKKFKAKSTSQKEPTASLIAASDFNLSDSDGDEAGGSDQLPAFLKKPNDGAGDGFATSVKGLFSSQRKKAKAFVLKTMKGDADHDFQGERSENEIEFSPFARQLTITKTKKLIRRHTKKIKSKVPKGAATSQELGSELPPRGPSGNQTDSSSSDDNDSSPTETNPKD</sequence>
<evidence type="ECO:0000313" key="5">
    <source>
        <dbReference type="EnsemblPlants" id="OMERI06G20430.4"/>
    </source>
</evidence>
<organism evidence="5">
    <name type="scientific">Oryza meridionalis</name>
    <dbReference type="NCBI Taxonomy" id="40149"/>
    <lineage>
        <taxon>Eukaryota</taxon>
        <taxon>Viridiplantae</taxon>
        <taxon>Streptophyta</taxon>
        <taxon>Embryophyta</taxon>
        <taxon>Tracheophyta</taxon>
        <taxon>Spermatophyta</taxon>
        <taxon>Magnoliopsida</taxon>
        <taxon>Liliopsida</taxon>
        <taxon>Poales</taxon>
        <taxon>Poaceae</taxon>
        <taxon>BOP clade</taxon>
        <taxon>Oryzoideae</taxon>
        <taxon>Oryzeae</taxon>
        <taxon>Oryzinae</taxon>
        <taxon>Oryza</taxon>
    </lineage>
</organism>
<evidence type="ECO:0000313" key="6">
    <source>
        <dbReference type="Proteomes" id="UP000008021"/>
    </source>
</evidence>
<feature type="coiled-coil region" evidence="1">
    <location>
        <begin position="73"/>
        <end position="107"/>
    </location>
</feature>
<dbReference type="PANTHER" id="PTHR15678">
    <property type="entry name" value="ANTIGEN MLAA-22-RELATED"/>
    <property type="match status" value="1"/>
</dbReference>
<feature type="transmembrane region" description="Helical" evidence="3">
    <location>
        <begin position="278"/>
        <end position="301"/>
    </location>
</feature>
<reference evidence="5" key="2">
    <citation type="submission" date="2018-05" db="EMBL/GenBank/DDBJ databases">
        <title>OmerRS3 (Oryza meridionalis Reference Sequence Version 3).</title>
        <authorList>
            <person name="Zhang J."/>
            <person name="Kudrna D."/>
            <person name="Lee S."/>
            <person name="Talag J."/>
            <person name="Welchert J."/>
            <person name="Wing R.A."/>
        </authorList>
    </citation>
    <scope>NUCLEOTIDE SEQUENCE [LARGE SCALE GENOMIC DNA]</scope>
    <source>
        <strain evidence="5">cv. OR44</strain>
    </source>
</reference>
<evidence type="ECO:0000256" key="2">
    <source>
        <dbReference type="SAM" id="MobiDB-lite"/>
    </source>
</evidence>
<feature type="compositionally biased region" description="Basic residues" evidence="2">
    <location>
        <begin position="194"/>
        <end position="231"/>
    </location>
</feature>
<feature type="region of interest" description="Disordered" evidence="2">
    <location>
        <begin position="2162"/>
        <end position="2185"/>
    </location>
</feature>
<dbReference type="InterPro" id="IPR019441">
    <property type="entry name" value="FMP27/BLTP2/Hobbit_GFWDK_RBG"/>
</dbReference>
<dbReference type="InterPro" id="IPR045167">
    <property type="entry name" value="Hobbit"/>
</dbReference>
<feature type="compositionally biased region" description="Basic and acidic residues" evidence="2">
    <location>
        <begin position="2095"/>
        <end position="2130"/>
    </location>
</feature>
<feature type="region of interest" description="Disordered" evidence="2">
    <location>
        <begin position="1419"/>
        <end position="1441"/>
    </location>
</feature>
<keyword evidence="3" id="KW-1133">Transmembrane helix</keyword>
<proteinExistence type="predicted"/>
<feature type="compositionally biased region" description="Acidic residues" evidence="2">
    <location>
        <begin position="1759"/>
        <end position="1772"/>
    </location>
</feature>
<dbReference type="Pfam" id="PF10344">
    <property type="entry name" value="Hobbit"/>
    <property type="match status" value="3"/>
</dbReference>
<name>A0A0E0E3G6_9ORYZ</name>
<reference evidence="5" key="1">
    <citation type="submission" date="2015-04" db="UniProtKB">
        <authorList>
            <consortium name="EnsemblPlants"/>
        </authorList>
    </citation>
    <scope>IDENTIFICATION</scope>
</reference>
<feature type="compositionally biased region" description="Acidic residues" evidence="2">
    <location>
        <begin position="120"/>
        <end position="139"/>
    </location>
</feature>
<dbReference type="InterPro" id="IPR019186">
    <property type="entry name" value="Nucleolar_protein_12"/>
</dbReference>
<feature type="compositionally biased region" description="Polar residues" evidence="2">
    <location>
        <begin position="2032"/>
        <end position="2048"/>
    </location>
</feature>
<keyword evidence="1" id="KW-0175">Coiled coil</keyword>
<evidence type="ECO:0000256" key="1">
    <source>
        <dbReference type="SAM" id="Coils"/>
    </source>
</evidence>
<feature type="region of interest" description="Disordered" evidence="2">
    <location>
        <begin position="1"/>
        <end position="30"/>
    </location>
</feature>
<feature type="region of interest" description="Disordered" evidence="2">
    <location>
        <begin position="1503"/>
        <end position="1569"/>
    </location>
</feature>
<feature type="compositionally biased region" description="Polar residues" evidence="2">
    <location>
        <begin position="175"/>
        <end position="189"/>
    </location>
</feature>
<evidence type="ECO:0000259" key="4">
    <source>
        <dbReference type="SMART" id="SM01214"/>
    </source>
</evidence>
<feature type="domain" description="FMP27/BLTP2/Hobbit GFWDK motif-containing RBG unit" evidence="4">
    <location>
        <begin position="1116"/>
        <end position="1264"/>
    </location>
</feature>
<evidence type="ECO:0000256" key="3">
    <source>
        <dbReference type="SAM" id="Phobius"/>
    </source>
</evidence>
<feature type="region of interest" description="Disordered" evidence="2">
    <location>
        <begin position="337"/>
        <end position="356"/>
    </location>
</feature>
<feature type="region of interest" description="Disordered" evidence="2">
    <location>
        <begin position="2020"/>
        <end position="2057"/>
    </location>
</feature>
<dbReference type="HOGENOM" id="CLU_000876_0_0_1"/>
<feature type="compositionally biased region" description="Basic residues" evidence="2">
    <location>
        <begin position="2251"/>
        <end position="2263"/>
    </location>
</feature>